<feature type="coiled-coil region" evidence="3">
    <location>
        <begin position="17"/>
        <end position="101"/>
    </location>
</feature>
<dbReference type="PANTHER" id="PTHR16650">
    <property type="entry name" value="C21ORF13-RELATED"/>
    <property type="match status" value="1"/>
</dbReference>
<accession>A0AAV8XJ40</accession>
<organism evidence="5 6">
    <name type="scientific">Rhamnusium bicolor</name>
    <dbReference type="NCBI Taxonomy" id="1586634"/>
    <lineage>
        <taxon>Eukaryota</taxon>
        <taxon>Metazoa</taxon>
        <taxon>Ecdysozoa</taxon>
        <taxon>Arthropoda</taxon>
        <taxon>Hexapoda</taxon>
        <taxon>Insecta</taxon>
        <taxon>Pterygota</taxon>
        <taxon>Neoptera</taxon>
        <taxon>Endopterygota</taxon>
        <taxon>Coleoptera</taxon>
        <taxon>Polyphaga</taxon>
        <taxon>Cucujiformia</taxon>
        <taxon>Chrysomeloidea</taxon>
        <taxon>Cerambycidae</taxon>
        <taxon>Lepturinae</taxon>
        <taxon>Rhagiini</taxon>
        <taxon>Rhamnusium</taxon>
    </lineage>
</organism>
<evidence type="ECO:0000313" key="6">
    <source>
        <dbReference type="Proteomes" id="UP001162156"/>
    </source>
</evidence>
<evidence type="ECO:0000259" key="4">
    <source>
        <dbReference type="Pfam" id="PF15619"/>
    </source>
</evidence>
<comment type="caution">
    <text evidence="5">The sequence shown here is derived from an EMBL/GenBank/DDBJ whole genome shotgun (WGS) entry which is preliminary data.</text>
</comment>
<keyword evidence="2 3" id="KW-0175">Coiled coil</keyword>
<protein>
    <recommendedName>
        <fullName evidence="4">Lebercilin domain-containing protein</fullName>
    </recommendedName>
</protein>
<proteinExistence type="inferred from homology"/>
<keyword evidence="6" id="KW-1185">Reference proteome</keyword>
<dbReference type="AlphaFoldDB" id="A0AAV8XJ40"/>
<dbReference type="Pfam" id="PF15619">
    <property type="entry name" value="Lebercilin"/>
    <property type="match status" value="1"/>
</dbReference>
<comment type="similarity">
    <text evidence="1">Belongs to the LCA5 family.</text>
</comment>
<dbReference type="GO" id="GO:0042073">
    <property type="term" value="P:intraciliary transport"/>
    <property type="evidence" value="ECO:0007669"/>
    <property type="project" value="TreeGrafter"/>
</dbReference>
<name>A0AAV8XJ40_9CUCU</name>
<dbReference type="InterPro" id="IPR028933">
    <property type="entry name" value="Lebercilin_dom"/>
</dbReference>
<evidence type="ECO:0000313" key="5">
    <source>
        <dbReference type="EMBL" id="KAJ8939019.1"/>
    </source>
</evidence>
<evidence type="ECO:0000256" key="1">
    <source>
        <dbReference type="ARBA" id="ARBA00010229"/>
    </source>
</evidence>
<reference evidence="5" key="1">
    <citation type="journal article" date="2023" name="Insect Mol. Biol.">
        <title>Genome sequencing provides insights into the evolution of gene families encoding plant cell wall-degrading enzymes in longhorned beetles.</title>
        <authorList>
            <person name="Shin N.R."/>
            <person name="Okamura Y."/>
            <person name="Kirsch R."/>
            <person name="Pauchet Y."/>
        </authorList>
    </citation>
    <scope>NUCLEOTIDE SEQUENCE</scope>
    <source>
        <strain evidence="5">RBIC_L_NR</strain>
    </source>
</reference>
<evidence type="ECO:0000256" key="2">
    <source>
        <dbReference type="ARBA" id="ARBA00023054"/>
    </source>
</evidence>
<evidence type="ECO:0000256" key="3">
    <source>
        <dbReference type="SAM" id="Coils"/>
    </source>
</evidence>
<sequence>MTRTQYEGMNEDLPRLLHSHEEQLRVMTERNKSLRKNVKELTELLKAKDDELMKANEKLVHLEKLNRDKHLTDREKLLDQLEDVKMKLQKSDEQVTVLNRKLMLESKTSKQRLNSEMSKHKQCQKQLNQALTEVDRLTGLLEVSKNTCSVLF</sequence>
<gene>
    <name evidence="5" type="ORF">NQ314_011272</name>
</gene>
<dbReference type="Proteomes" id="UP001162156">
    <property type="component" value="Unassembled WGS sequence"/>
</dbReference>
<dbReference type="GO" id="GO:0005930">
    <property type="term" value="C:axoneme"/>
    <property type="evidence" value="ECO:0007669"/>
    <property type="project" value="TreeGrafter"/>
</dbReference>
<feature type="domain" description="Lebercilin" evidence="4">
    <location>
        <begin position="5"/>
        <end position="141"/>
    </location>
</feature>
<dbReference type="EMBL" id="JANEYF010003128">
    <property type="protein sequence ID" value="KAJ8939019.1"/>
    <property type="molecule type" value="Genomic_DNA"/>
</dbReference>
<dbReference type="PANTHER" id="PTHR16650:SF6">
    <property type="entry name" value="GH21622P"/>
    <property type="match status" value="1"/>
</dbReference>
<dbReference type="InterPro" id="IPR026188">
    <property type="entry name" value="Lebercilin-like"/>
</dbReference>